<dbReference type="Proteomes" id="UP000618051">
    <property type="component" value="Unassembled WGS sequence"/>
</dbReference>
<evidence type="ECO:0000313" key="2">
    <source>
        <dbReference type="EMBL" id="KAI1241042.1"/>
    </source>
</evidence>
<reference evidence="1" key="1">
    <citation type="submission" date="2020-10" db="EMBL/GenBank/DDBJ databases">
        <title>Feather gene expression reveals the developmental basis of iridescence in African starlings.</title>
        <authorList>
            <person name="Rubenstein D.R."/>
        </authorList>
    </citation>
    <scope>NUCLEOTIDE SEQUENCE</scope>
    <source>
        <strain evidence="1">SS15</strain>
        <tissue evidence="1">Liver</tissue>
    </source>
</reference>
<dbReference type="EMBL" id="JADDUC010000001">
    <property type="protein sequence ID" value="KAG0137375.1"/>
    <property type="molecule type" value="Genomic_DNA"/>
</dbReference>
<evidence type="ECO:0000313" key="1">
    <source>
        <dbReference type="EMBL" id="KAG0137375.1"/>
    </source>
</evidence>
<name>A0A835P4S2_9PASS</name>
<proteinExistence type="predicted"/>
<organism evidence="1">
    <name type="scientific">Lamprotornis superbus</name>
    <dbReference type="NCBI Taxonomy" id="245042"/>
    <lineage>
        <taxon>Eukaryota</taxon>
        <taxon>Metazoa</taxon>
        <taxon>Chordata</taxon>
        <taxon>Craniata</taxon>
        <taxon>Vertebrata</taxon>
        <taxon>Euteleostomi</taxon>
        <taxon>Archelosauria</taxon>
        <taxon>Archosauria</taxon>
        <taxon>Dinosauria</taxon>
        <taxon>Saurischia</taxon>
        <taxon>Theropoda</taxon>
        <taxon>Coelurosauria</taxon>
        <taxon>Aves</taxon>
        <taxon>Neognathae</taxon>
        <taxon>Neoaves</taxon>
        <taxon>Telluraves</taxon>
        <taxon>Australaves</taxon>
        <taxon>Passeriformes</taxon>
        <taxon>Sturnidae</taxon>
        <taxon>Lamprotornis</taxon>
    </lineage>
</organism>
<reference evidence="2 3" key="2">
    <citation type="journal article" date="2021" name="J. Hered.">
        <title>Feather Gene Expression Elucidates the Developmental Basis of Plumage Iridescence in African Starlings.</title>
        <authorList>
            <person name="Rubenstein D.R."/>
            <person name="Corvelo A."/>
            <person name="MacManes M.D."/>
            <person name="Maia R."/>
            <person name="Narzisi G."/>
            <person name="Rousaki A."/>
            <person name="Vandenabeele P."/>
            <person name="Shawkey M.D."/>
            <person name="Solomon J."/>
        </authorList>
    </citation>
    <scope>NUCLEOTIDE SEQUENCE [LARGE SCALE GENOMIC DNA]</scope>
    <source>
        <strain evidence="2">SS15</strain>
    </source>
</reference>
<comment type="caution">
    <text evidence="1">The sequence shown here is derived from an EMBL/GenBank/DDBJ whole genome shotgun (WGS) entry which is preliminary data.</text>
</comment>
<evidence type="ECO:0000313" key="3">
    <source>
        <dbReference type="Proteomes" id="UP000618051"/>
    </source>
</evidence>
<protein>
    <submittedName>
        <fullName evidence="1">Uncharacterized protein</fullName>
    </submittedName>
</protein>
<dbReference type="OrthoDB" id="10546156at2759"/>
<dbReference type="AlphaFoldDB" id="A0A835P4S2"/>
<gene>
    <name evidence="1" type="ORF">IHE44_000225</name>
    <name evidence="2" type="ORF">IHE44_0009501</name>
</gene>
<accession>A0A835P4S2</accession>
<dbReference type="EMBL" id="JADDUC020000003">
    <property type="protein sequence ID" value="KAI1241042.1"/>
    <property type="molecule type" value="Genomic_DNA"/>
</dbReference>
<reference evidence="2" key="3">
    <citation type="submission" date="2022-01" db="EMBL/GenBank/DDBJ databases">
        <authorList>
            <person name="Rubenstein D.R."/>
        </authorList>
    </citation>
    <scope>NUCLEOTIDE SEQUENCE</scope>
    <source>
        <strain evidence="2">SS15</strain>
        <tissue evidence="2">Liver</tissue>
    </source>
</reference>
<sequence>MNSARDEDGHAENFPQQHYAKETPRLAFKNNCELLRSNASSAIREQFKISNCLKNIIYLMSAQKRRVASGGASRVLSALKPVPAPPGFKAKRCPWCPSKGNKPGKIILNGFFVLDCRQAEGLSGARLICTFLLRYRSAV</sequence>
<keyword evidence="3" id="KW-1185">Reference proteome</keyword>